<keyword evidence="2" id="KW-1185">Reference proteome</keyword>
<name>A0A4R4Q504_9ACTN</name>
<dbReference type="OrthoDB" id="4176291at2"/>
<protein>
    <submittedName>
        <fullName evidence="1">Uncharacterized protein</fullName>
    </submittedName>
</protein>
<dbReference type="Proteomes" id="UP000295075">
    <property type="component" value="Unassembled WGS sequence"/>
</dbReference>
<comment type="caution">
    <text evidence="1">The sequence shown here is derived from an EMBL/GenBank/DDBJ whole genome shotgun (WGS) entry which is preliminary data.</text>
</comment>
<reference evidence="1 2" key="1">
    <citation type="submission" date="2019-03" db="EMBL/GenBank/DDBJ databases">
        <title>Draft genome sequences of novel Actinobacteria.</title>
        <authorList>
            <person name="Sahin N."/>
            <person name="Ay H."/>
            <person name="Saygin H."/>
        </authorList>
    </citation>
    <scope>NUCLEOTIDE SEQUENCE [LARGE SCALE GENOMIC DNA]</scope>
    <source>
        <strain evidence="1 2">JCM 30547</strain>
    </source>
</reference>
<organism evidence="1 2">
    <name type="scientific">Kribbella albertanoniae</name>
    <dbReference type="NCBI Taxonomy" id="1266829"/>
    <lineage>
        <taxon>Bacteria</taxon>
        <taxon>Bacillati</taxon>
        <taxon>Actinomycetota</taxon>
        <taxon>Actinomycetes</taxon>
        <taxon>Propionibacteriales</taxon>
        <taxon>Kribbellaceae</taxon>
        <taxon>Kribbella</taxon>
    </lineage>
</organism>
<gene>
    <name evidence="1" type="ORF">E1261_13950</name>
</gene>
<evidence type="ECO:0000313" key="1">
    <source>
        <dbReference type="EMBL" id="TDC30206.1"/>
    </source>
</evidence>
<dbReference type="EMBL" id="SMKA01000049">
    <property type="protein sequence ID" value="TDC30206.1"/>
    <property type="molecule type" value="Genomic_DNA"/>
</dbReference>
<evidence type="ECO:0000313" key="2">
    <source>
        <dbReference type="Proteomes" id="UP000295075"/>
    </source>
</evidence>
<proteinExistence type="predicted"/>
<dbReference type="AlphaFoldDB" id="A0A4R4Q504"/>
<sequence length="116" mass="12615">MLEARTEGGYRLPEWPVATAGRRPPKLDHAVVGPAVARLRLMERLLVGFLDPVEDAIFLTVGLRRLGLPAALQLGRELAPAVAPGGLYAWVRCGDEVVSTSLPVSEEYVEIPMAER</sequence>
<accession>A0A4R4Q504</accession>